<sequence>MPTVTPAPRASPGCSKDNFFAGRFPGVVQGRAEGVIPSASAKPLFPRRRRILTGGEPVFSDGLFGLRLDAQAGPSARARRVRPCQRVPRSNRAAGYAGRSACGPIAEAIKLGQDSHAAVIIYILDCESPEMAIKEPESVEKALLLKVPSDLHSRWKAFAKSRGLSLKALQVLLMRQILGEQGDVGLQERTEEAGSGKRPSLSIRLYLEEIAAVKKAAAVEGHSISGWLAALVRARLSAAPVHTHQEVAALQQAQLQLMALGRNLNTAVRRLNQEEKWMSQVKLMEAVSQQVRAVEREIQAIKKAGLRRGEF</sequence>
<dbReference type="EMBL" id="ABLTIR010000023">
    <property type="protein sequence ID" value="EKZ1926519.1"/>
    <property type="molecule type" value="Genomic_DNA"/>
</dbReference>
<organism evidence="1 2">
    <name type="scientific">Stenotrophomonas maltophilia</name>
    <name type="common">Pseudomonas maltophilia</name>
    <name type="synonym">Xanthomonas maltophilia</name>
    <dbReference type="NCBI Taxonomy" id="40324"/>
    <lineage>
        <taxon>Bacteria</taxon>
        <taxon>Pseudomonadati</taxon>
        <taxon>Pseudomonadota</taxon>
        <taxon>Gammaproteobacteria</taxon>
        <taxon>Lysobacterales</taxon>
        <taxon>Lysobacteraceae</taxon>
        <taxon>Stenotrophomonas</taxon>
        <taxon>Stenotrophomonas maltophilia group</taxon>
    </lineage>
</organism>
<comment type="caution">
    <text evidence="1">The sequence shown here is derived from an EMBL/GenBank/DDBJ whole genome shotgun (WGS) entry which is preliminary data.</text>
</comment>
<accession>A0AAI9G456</accession>
<dbReference type="Proteomes" id="UP001225498">
    <property type="component" value="Unassembled WGS sequence"/>
</dbReference>
<evidence type="ECO:0000313" key="1">
    <source>
        <dbReference type="EMBL" id="EKZ1926519.1"/>
    </source>
</evidence>
<protein>
    <submittedName>
        <fullName evidence="1">Uncharacterized protein</fullName>
    </submittedName>
</protein>
<name>A0AAI9G456_STEMA</name>
<dbReference type="AlphaFoldDB" id="A0AAI9G456"/>
<reference evidence="1" key="1">
    <citation type="submission" date="2023-08" db="EMBL/GenBank/DDBJ databases">
        <authorList>
            <consortium name="Clinical and Environmental Microbiology Branch: Whole genome sequencing antimicrobial resistance pathogens in the healthcare setting"/>
        </authorList>
    </citation>
    <scope>NUCLEOTIDE SEQUENCE</scope>
    <source>
        <strain evidence="1">2023CJ-00293</strain>
    </source>
</reference>
<dbReference type="RefSeq" id="WP_088435663.1">
    <property type="nucleotide sequence ID" value="NZ_JAOCKI010000015.1"/>
</dbReference>
<gene>
    <name evidence="1" type="ORF">REH87_001516</name>
</gene>
<proteinExistence type="predicted"/>
<evidence type="ECO:0000313" key="2">
    <source>
        <dbReference type="Proteomes" id="UP001225498"/>
    </source>
</evidence>